<dbReference type="HOGENOM" id="CLU_053529_0_0_11"/>
<dbReference type="EMBL" id="JAGGLR010000001">
    <property type="protein sequence ID" value="MBP2059636.1"/>
    <property type="molecule type" value="Genomic_DNA"/>
</dbReference>
<dbReference type="Pfam" id="PF14072">
    <property type="entry name" value="DndB"/>
    <property type="match status" value="1"/>
</dbReference>
<name>A0A061A365_9ACTN</name>
<dbReference type="Proteomes" id="UP000756710">
    <property type="component" value="Unassembled WGS sequence"/>
</dbReference>
<evidence type="ECO:0000313" key="3">
    <source>
        <dbReference type="Proteomes" id="UP000756710"/>
    </source>
</evidence>
<gene>
    <name evidence="2" type="ORF">J2Z30_000632</name>
    <name evidence="1" type="ORF">SIRAN6909</name>
</gene>
<evidence type="ECO:0000313" key="1">
    <source>
        <dbReference type="EMBL" id="CDR10348.1"/>
    </source>
</evidence>
<evidence type="ECO:0000313" key="2">
    <source>
        <dbReference type="EMBL" id="MBP2059636.1"/>
    </source>
</evidence>
<proteinExistence type="predicted"/>
<accession>A0A061A365</accession>
<organism evidence="1">
    <name type="scientific">Streptomyces iranensis</name>
    <dbReference type="NCBI Taxonomy" id="576784"/>
    <lineage>
        <taxon>Bacteria</taxon>
        <taxon>Bacillati</taxon>
        <taxon>Actinomycetota</taxon>
        <taxon>Actinomycetes</taxon>
        <taxon>Kitasatosporales</taxon>
        <taxon>Streptomycetaceae</taxon>
        <taxon>Streptomyces</taxon>
        <taxon>Streptomyces violaceusniger group</taxon>
    </lineage>
</organism>
<keyword evidence="3" id="KW-1185">Reference proteome</keyword>
<dbReference type="InterPro" id="IPR017642">
    <property type="entry name" value="DNA_S_mod_DndB"/>
</dbReference>
<dbReference type="AlphaFoldDB" id="A0A061A365"/>
<dbReference type="EMBL" id="LK022848">
    <property type="protein sequence ID" value="CDR10348.1"/>
    <property type="molecule type" value="Genomic_DNA"/>
</dbReference>
<dbReference type="RefSeq" id="WP_044576226.1">
    <property type="nucleotide sequence ID" value="NZ_BAABDR010000060.1"/>
</dbReference>
<reference evidence="2 3" key="2">
    <citation type="submission" date="2021-03" db="EMBL/GenBank/DDBJ databases">
        <title>Genomic Encyclopedia of Type Strains, Phase IV (KMG-IV): sequencing the most valuable type-strain genomes for metagenomic binning, comparative biology and taxonomic classification.</title>
        <authorList>
            <person name="Goeker M."/>
        </authorList>
    </citation>
    <scope>NUCLEOTIDE SEQUENCE [LARGE SCALE GENOMIC DNA]</scope>
    <source>
        <strain evidence="2 3">DSM 41954</strain>
    </source>
</reference>
<sequence>MTDQTTGFVNEVDRRLGDPLRVLELSPTRFMTTMPWGQLARIVPDPRKAENPQALRYLDRKGKEQAETRNEVQRNIKSTKKAENAKAYARYLAEVLQGERDERWATPPFALWVRRRLRIDRVPSPFGPDAITYLPFDVTGVLMDAETQHLAHFLLREDPALYGLTDEAAINARLVGVEVYHDIDLVAARQIFHDRNLLGVIPNKNVALASDSSNLATNITLTLLKEVEVAAPSGNGRVPLESVVSVRQRQLKAADTEWMTLSTLRSFVITMIFGKAGFEKTSGPIPDLPEGCTREVATTEIHAVLTRILETFGPAFTARNSTVIASPAVFAALGAVAHRVTSWSKSKVEGDALTPDELMNLLSQVKWDRDAKYWEGTAGKKTATGAFSLAGGVKDNGSKTMAALGDPASPRFDWIRYGRPDEV</sequence>
<reference evidence="1" key="1">
    <citation type="submission" date="2014-05" db="EMBL/GenBank/DDBJ databases">
        <authorList>
            <person name="Horn Fabian"/>
        </authorList>
    </citation>
    <scope>NUCLEOTIDE SEQUENCE</scope>
</reference>
<protein>
    <submittedName>
        <fullName evidence="1">Uncharacterized protein</fullName>
    </submittedName>
</protein>